<reference evidence="2" key="1">
    <citation type="journal article" date="2012" name="MBio">
        <title>Comparative genome analysis of Trichophyton rubrum and related dermatophytes reveals candidate genes involved in infection.</title>
        <authorList>
            <person name="Martinez D.A."/>
            <person name="Oliver B.G."/>
            <person name="Graeser Y."/>
            <person name="Goldberg J.M."/>
            <person name="Li W."/>
            <person name="Martinez-Rossi N.M."/>
            <person name="Monod M."/>
            <person name="Shelest E."/>
            <person name="Barton R.C."/>
            <person name="Birch E."/>
            <person name="Brakhage A.A."/>
            <person name="Chen Z."/>
            <person name="Gurr S.J."/>
            <person name="Heiman D."/>
            <person name="Heitman J."/>
            <person name="Kosti I."/>
            <person name="Rossi A."/>
            <person name="Saif S."/>
            <person name="Samalova M."/>
            <person name="Saunders C.W."/>
            <person name="Shea T."/>
            <person name="Summerbell R.C."/>
            <person name="Xu J."/>
            <person name="Young S."/>
            <person name="Zeng Q."/>
            <person name="Birren B.W."/>
            <person name="Cuomo C.A."/>
            <person name="White T.C."/>
        </authorList>
    </citation>
    <scope>NUCLEOTIDE SEQUENCE [LARGE SCALE GENOMIC DNA]</scope>
    <source>
        <strain evidence="2">ATCC MYA-4606 / CBS 127.97</strain>
    </source>
</reference>
<accession>F2PK93</accession>
<gene>
    <name evidence="1" type="ORF">TEQG_01349</name>
</gene>
<proteinExistence type="predicted"/>
<dbReference type="Proteomes" id="UP000009169">
    <property type="component" value="Unassembled WGS sequence"/>
</dbReference>
<dbReference type="HOGENOM" id="CLU_091801_1_1_1"/>
<dbReference type="VEuPathDB" id="FungiDB:TEQG_01349"/>
<keyword evidence="2" id="KW-1185">Reference proteome</keyword>
<name>F2PK93_TRIEC</name>
<protein>
    <submittedName>
        <fullName evidence="1">Uncharacterized protein</fullName>
    </submittedName>
</protein>
<sequence>MDETQPMARTYSVADIRSRRSLWYRLHIYVYDLCNFRTDSAARDRLDSVVDITYLGKPYFNQEEVELLKNTTSNTSGSKGETLAQKIESTLDERLNRRIKKRIKSSDFRVCAAHDLAAIFEAIFNIPPKKIIKNFILVSLISSRGLRLRDEDDISCILGQTKLQALAAKHATGGKKKKKGSYFTPSQHSEATLIPEYLDDLLCTPEDKDKAARIGTMLPYFSGETVTAIFNVFQGWPWKISLPETKQERGQSDGICASHDLSPLVEMAFR</sequence>
<dbReference type="AlphaFoldDB" id="F2PK93"/>
<dbReference type="eggNOG" id="ENOG502SVEJ">
    <property type="taxonomic scope" value="Eukaryota"/>
</dbReference>
<dbReference type="EMBL" id="DS995721">
    <property type="protein sequence ID" value="EGE02311.1"/>
    <property type="molecule type" value="Genomic_DNA"/>
</dbReference>
<evidence type="ECO:0000313" key="1">
    <source>
        <dbReference type="EMBL" id="EGE02311.1"/>
    </source>
</evidence>
<evidence type="ECO:0000313" key="2">
    <source>
        <dbReference type="Proteomes" id="UP000009169"/>
    </source>
</evidence>
<organism evidence="1 2">
    <name type="scientific">Trichophyton equinum (strain ATCC MYA-4606 / CBS 127.97)</name>
    <name type="common">Horse ringworm fungus</name>
    <dbReference type="NCBI Taxonomy" id="559882"/>
    <lineage>
        <taxon>Eukaryota</taxon>
        <taxon>Fungi</taxon>
        <taxon>Dikarya</taxon>
        <taxon>Ascomycota</taxon>
        <taxon>Pezizomycotina</taxon>
        <taxon>Eurotiomycetes</taxon>
        <taxon>Eurotiomycetidae</taxon>
        <taxon>Onygenales</taxon>
        <taxon>Arthrodermataceae</taxon>
        <taxon>Trichophyton</taxon>
    </lineage>
</organism>